<keyword evidence="2" id="KW-1185">Reference proteome</keyword>
<gene>
    <name evidence="1" type="ORF">ABEB36_002191</name>
</gene>
<reference evidence="1 2" key="1">
    <citation type="submission" date="2024-05" db="EMBL/GenBank/DDBJ databases">
        <title>Genetic variation in Jamaican populations of the coffee berry borer (Hypothenemus hampei).</title>
        <authorList>
            <person name="Errbii M."/>
            <person name="Myrie A."/>
        </authorList>
    </citation>
    <scope>NUCLEOTIDE SEQUENCE [LARGE SCALE GENOMIC DNA]</scope>
    <source>
        <strain evidence="1">JA-Hopewell-2020-01-JO</strain>
        <tissue evidence="1">Whole body</tissue>
    </source>
</reference>
<organism evidence="1 2">
    <name type="scientific">Hypothenemus hampei</name>
    <name type="common">Coffee berry borer</name>
    <dbReference type="NCBI Taxonomy" id="57062"/>
    <lineage>
        <taxon>Eukaryota</taxon>
        <taxon>Metazoa</taxon>
        <taxon>Ecdysozoa</taxon>
        <taxon>Arthropoda</taxon>
        <taxon>Hexapoda</taxon>
        <taxon>Insecta</taxon>
        <taxon>Pterygota</taxon>
        <taxon>Neoptera</taxon>
        <taxon>Endopterygota</taxon>
        <taxon>Coleoptera</taxon>
        <taxon>Polyphaga</taxon>
        <taxon>Cucujiformia</taxon>
        <taxon>Curculionidae</taxon>
        <taxon>Scolytinae</taxon>
        <taxon>Hypothenemus</taxon>
    </lineage>
</organism>
<evidence type="ECO:0000313" key="2">
    <source>
        <dbReference type="Proteomes" id="UP001566132"/>
    </source>
</evidence>
<dbReference type="Proteomes" id="UP001566132">
    <property type="component" value="Unassembled WGS sequence"/>
</dbReference>
<proteinExistence type="predicted"/>
<evidence type="ECO:0000313" key="1">
    <source>
        <dbReference type="EMBL" id="KAL1512628.1"/>
    </source>
</evidence>
<dbReference type="EMBL" id="JBDJPC010000002">
    <property type="protein sequence ID" value="KAL1512628.1"/>
    <property type="molecule type" value="Genomic_DNA"/>
</dbReference>
<dbReference type="AlphaFoldDB" id="A0ABD1F4Y3"/>
<sequence length="418" mass="46841">MNIYGTTYNGIPIRDLYNLHAEVVSQRNSSDGSEYNTNEVPKSLQIPIFNIEDLEGNLVDAKAFNAQTDRTNSILSNDTTDLKLVPQTGKYNNSRQKSNEIPKLVQLPTFSTVHLASNVPEAKNSNIETNTSNSVSIVTDNKKKKKKKMRNTNMSHQNRYEVPKLVQLPTVSTVHLASNVPEAKNSNIETNTSNSVSLVNDNKKIRNANMSHQNKYEVPKLVQLPTVSTVHLASNVSEAKNSNIETNTSNSVSLVNDNKKIRNANMSHQNRYEVPKLVQLPTVSTVHLASNVPEAKNSNIETNTSNSVSLVNDIKKKRNANISHQNRYEVPKLVQLPTVSDGYFERNVANGQNVSTQTDRENSVLPQNNSSHLDFNYETVEVEEQLDNLQDNCNILGGNAVRFKWRDILCCVCSYFER</sequence>
<comment type="caution">
    <text evidence="1">The sequence shown here is derived from an EMBL/GenBank/DDBJ whole genome shotgun (WGS) entry which is preliminary data.</text>
</comment>
<accession>A0ABD1F4Y3</accession>
<protein>
    <submittedName>
        <fullName evidence="1">Uncharacterized protein</fullName>
    </submittedName>
</protein>
<name>A0ABD1F4Y3_HYPHA</name>